<dbReference type="Pfam" id="PF08818">
    <property type="entry name" value="DUF1801"/>
    <property type="match status" value="1"/>
</dbReference>
<dbReference type="Gene3D" id="3.90.1150.200">
    <property type="match status" value="1"/>
</dbReference>
<accession>A0A4R3VBV1</accession>
<evidence type="ECO:0000313" key="3">
    <source>
        <dbReference type="Proteomes" id="UP000295110"/>
    </source>
</evidence>
<dbReference type="Pfam" id="PF13376">
    <property type="entry name" value="OmdA"/>
    <property type="match status" value="1"/>
</dbReference>
<dbReference type="RefSeq" id="WP_132570564.1">
    <property type="nucleotide sequence ID" value="NZ_CBCSGL010000003.1"/>
</dbReference>
<name>A0A4R3VBV1_ROSSA</name>
<evidence type="ECO:0000259" key="1">
    <source>
        <dbReference type="Pfam" id="PF08818"/>
    </source>
</evidence>
<protein>
    <submittedName>
        <fullName evidence="2">Uncharacterized protein YdeI (YjbR/CyaY-like superfamily)</fullName>
    </submittedName>
</protein>
<reference evidence="2 3" key="1">
    <citation type="submission" date="2019-03" db="EMBL/GenBank/DDBJ databases">
        <title>Genomic Encyclopedia of Type Strains, Phase IV (KMG-IV): sequencing the most valuable type-strain genomes for metagenomic binning, comparative biology and taxonomic classification.</title>
        <authorList>
            <person name="Goeker M."/>
        </authorList>
    </citation>
    <scope>NUCLEOTIDE SEQUENCE [LARGE SCALE GENOMIC DNA]</scope>
    <source>
        <strain evidence="2 3">DSM 654</strain>
    </source>
</reference>
<dbReference type="InterPro" id="IPR014922">
    <property type="entry name" value="YdhG-like"/>
</dbReference>
<comment type="caution">
    <text evidence="2">The sequence shown here is derived from an EMBL/GenBank/DDBJ whole genome shotgun (WGS) entry which is preliminary data.</text>
</comment>
<keyword evidence="3" id="KW-1185">Reference proteome</keyword>
<organism evidence="2 3">
    <name type="scientific">Roseateles saccharophilus</name>
    <name type="common">Pseudomonas saccharophila</name>
    <dbReference type="NCBI Taxonomy" id="304"/>
    <lineage>
        <taxon>Bacteria</taxon>
        <taxon>Pseudomonadati</taxon>
        <taxon>Pseudomonadota</taxon>
        <taxon>Betaproteobacteria</taxon>
        <taxon>Burkholderiales</taxon>
        <taxon>Sphaerotilaceae</taxon>
        <taxon>Roseateles</taxon>
    </lineage>
</organism>
<dbReference type="Proteomes" id="UP000295110">
    <property type="component" value="Unassembled WGS sequence"/>
</dbReference>
<gene>
    <name evidence="2" type="ORF">EV671_100628</name>
</gene>
<dbReference type="OrthoDB" id="7619808at2"/>
<dbReference type="AlphaFoldDB" id="A0A4R3VBV1"/>
<proteinExistence type="predicted"/>
<dbReference type="EMBL" id="SMBU01000006">
    <property type="protein sequence ID" value="TCV01102.1"/>
    <property type="molecule type" value="Genomic_DNA"/>
</dbReference>
<feature type="domain" description="YdhG-like" evidence="1">
    <location>
        <begin position="20"/>
        <end position="108"/>
    </location>
</feature>
<sequence length="198" mass="22184">MPTLDPRIDAYLAAAPEFARPILERLREDVHAACPGVVETIKWSRPHFTLDGKLLAGMSAFKAHCAFGFWEREGAEPGQAGAMGDFGRIQTLADLPSRAELRRSIKAAAMLLQAGAVRARKPGREARPRLDMPTDFAAALAQVRAARQHYDAFPPGKQRDYLEWVLEAKREETRARRIAQAVEWLAEGKSRNWKYESC</sequence>
<dbReference type="SUPFAM" id="SSF159888">
    <property type="entry name" value="YdhG-like"/>
    <property type="match status" value="1"/>
</dbReference>
<evidence type="ECO:0000313" key="2">
    <source>
        <dbReference type="EMBL" id="TCV01102.1"/>
    </source>
</evidence>